<dbReference type="CDD" id="cd12914">
    <property type="entry name" value="PDC1_DGC_like"/>
    <property type="match status" value="1"/>
</dbReference>
<dbReference type="Pfam" id="PF00990">
    <property type="entry name" value="GGDEF"/>
    <property type="match status" value="1"/>
</dbReference>
<keyword evidence="4" id="KW-0472">Membrane</keyword>
<reference evidence="6 7" key="1">
    <citation type="submission" date="2019-02" db="EMBL/GenBank/DDBJ databases">
        <title>Shewanella sp. D4-2 isolated from Dokdo Island.</title>
        <authorList>
            <person name="Baek K."/>
        </authorList>
    </citation>
    <scope>NUCLEOTIDE SEQUENCE [LARGE SCALE GENOMIC DNA]</scope>
    <source>
        <strain evidence="6 7">D4-2</strain>
    </source>
</reference>
<evidence type="ECO:0000256" key="3">
    <source>
        <dbReference type="ARBA" id="ARBA00034247"/>
    </source>
</evidence>
<evidence type="ECO:0000259" key="5">
    <source>
        <dbReference type="PROSITE" id="PS50887"/>
    </source>
</evidence>
<feature type="transmembrane region" description="Helical" evidence="4">
    <location>
        <begin position="175"/>
        <end position="199"/>
    </location>
</feature>
<dbReference type="EMBL" id="CP036200">
    <property type="protein sequence ID" value="QBF84966.1"/>
    <property type="molecule type" value="Genomic_DNA"/>
</dbReference>
<dbReference type="GO" id="GO:0052621">
    <property type="term" value="F:diguanylate cyclase activity"/>
    <property type="evidence" value="ECO:0007669"/>
    <property type="project" value="UniProtKB-EC"/>
</dbReference>
<dbReference type="FunFam" id="3.30.70.270:FF:000001">
    <property type="entry name" value="Diguanylate cyclase domain protein"/>
    <property type="match status" value="1"/>
</dbReference>
<evidence type="ECO:0000313" key="6">
    <source>
        <dbReference type="EMBL" id="QBF84966.1"/>
    </source>
</evidence>
<dbReference type="KEGG" id="smai:EXU30_17815"/>
<feature type="transmembrane region" description="Helical" evidence="4">
    <location>
        <begin position="43"/>
        <end position="68"/>
    </location>
</feature>
<dbReference type="EC" id="2.7.7.65" evidence="2"/>
<evidence type="ECO:0000256" key="4">
    <source>
        <dbReference type="SAM" id="Phobius"/>
    </source>
</evidence>
<dbReference type="AlphaFoldDB" id="A0A411PN87"/>
<dbReference type="GO" id="GO:1902201">
    <property type="term" value="P:negative regulation of bacterial-type flagellum-dependent cell motility"/>
    <property type="evidence" value="ECO:0007669"/>
    <property type="project" value="TreeGrafter"/>
</dbReference>
<dbReference type="InterPro" id="IPR043128">
    <property type="entry name" value="Rev_trsase/Diguanyl_cyclase"/>
</dbReference>
<keyword evidence="4" id="KW-1133">Transmembrane helix</keyword>
<name>A0A411PN87_9GAMM</name>
<dbReference type="InterPro" id="IPR050469">
    <property type="entry name" value="Diguanylate_Cyclase"/>
</dbReference>
<dbReference type="GO" id="GO:0043709">
    <property type="term" value="P:cell adhesion involved in single-species biofilm formation"/>
    <property type="evidence" value="ECO:0007669"/>
    <property type="project" value="TreeGrafter"/>
</dbReference>
<dbReference type="PANTHER" id="PTHR45138">
    <property type="entry name" value="REGULATORY COMPONENTS OF SENSORY TRANSDUCTION SYSTEM"/>
    <property type="match status" value="1"/>
</dbReference>
<dbReference type="Gene3D" id="3.30.70.270">
    <property type="match status" value="1"/>
</dbReference>
<keyword evidence="4" id="KW-0812">Transmembrane</keyword>
<dbReference type="SMART" id="SM00267">
    <property type="entry name" value="GGDEF"/>
    <property type="match status" value="1"/>
</dbReference>
<sequence length="742" mass="84746">MTSKKINQQHLTFAIVFGLLGFAINSYPIPFFANVQLVLGNTFYVISAVLFGPWYALITATIAATGLLLAWDSPHVYVIFCLEALFLGYCRKRDIYSLYGSAIYWVFIGSPIFYLYSRVFFDIPSEHVPFTVLKQGINGLIYVSIASLLILFVPRLWNFEGKVQDKKRRQFSAQLTYFMTLMVTVSLLISAIVFNYFYLSRQQDLLQSKLESNASYIGSATENYLNNHKQVIDNAAKQFNLMQSSTEQRQQYLNTLHQSYPGFITMLIANQDAHVINASPSSRFLNIKGDIQQISIKDRDYFIEAFYNRKLFISSVFLGRGLGNEAIIAISAPLFDKGIPTGIIEGSLDLNHISKVEDIAKEAREQSIILLDEQNQIVYASDELGLKPITQFQYNQGNKFYRTSLDLLNIHDIESITPEYFYAKKQLNNGWTLYVVEEFSPLLKLAESQMLNSFIMLLVSLLFSYLISTKISRLLNGPLDLVANHFSKMDAKQLQSLQLDESFPREVYNLYQRLSASKQQLLSHQMALEGIVSKRTKELESANKKLKDLVDKDTLTGLYNRRYAENRFNDVLDFCLRSEQAITVAVLDLDFFKTINDSYGHLAGDECLRQVAKLLKTHFKRDTDIIARYGGEEFILILPISNALKIEQHLNTFRKAIEANEIVMHETGKRFNVTASIGAITANASYSKDLDDWIRIADNNLYQAKDVGRNKVIINIIDDTTLFDENSPIEEKEVKQKLEQPE</sequence>
<dbReference type="Proteomes" id="UP000291106">
    <property type="component" value="Chromosome"/>
</dbReference>
<dbReference type="SUPFAM" id="SSF55073">
    <property type="entry name" value="Nucleotide cyclase"/>
    <property type="match status" value="1"/>
</dbReference>
<feature type="transmembrane region" description="Helical" evidence="4">
    <location>
        <begin position="12"/>
        <end position="31"/>
    </location>
</feature>
<gene>
    <name evidence="6" type="ORF">EXU30_17815</name>
</gene>
<dbReference type="CDD" id="cd01949">
    <property type="entry name" value="GGDEF"/>
    <property type="match status" value="1"/>
</dbReference>
<evidence type="ECO:0000256" key="1">
    <source>
        <dbReference type="ARBA" id="ARBA00001946"/>
    </source>
</evidence>
<accession>A0A411PN87</accession>
<evidence type="ECO:0000256" key="2">
    <source>
        <dbReference type="ARBA" id="ARBA00012528"/>
    </source>
</evidence>
<dbReference type="NCBIfam" id="TIGR00254">
    <property type="entry name" value="GGDEF"/>
    <property type="match status" value="1"/>
</dbReference>
<comment type="cofactor">
    <cofactor evidence="1">
        <name>Mg(2+)</name>
        <dbReference type="ChEBI" id="CHEBI:18420"/>
    </cofactor>
</comment>
<evidence type="ECO:0000313" key="7">
    <source>
        <dbReference type="Proteomes" id="UP000291106"/>
    </source>
</evidence>
<proteinExistence type="predicted"/>
<dbReference type="PANTHER" id="PTHR45138:SF9">
    <property type="entry name" value="DIGUANYLATE CYCLASE DGCM-RELATED"/>
    <property type="match status" value="1"/>
</dbReference>
<dbReference type="OrthoDB" id="8572793at2"/>
<comment type="catalytic activity">
    <reaction evidence="3">
        <text>2 GTP = 3',3'-c-di-GMP + 2 diphosphate</text>
        <dbReference type="Rhea" id="RHEA:24898"/>
        <dbReference type="ChEBI" id="CHEBI:33019"/>
        <dbReference type="ChEBI" id="CHEBI:37565"/>
        <dbReference type="ChEBI" id="CHEBI:58805"/>
        <dbReference type="EC" id="2.7.7.65"/>
    </reaction>
</comment>
<organism evidence="6 7">
    <name type="scientific">Shewanella maritima</name>
    <dbReference type="NCBI Taxonomy" id="2520507"/>
    <lineage>
        <taxon>Bacteria</taxon>
        <taxon>Pseudomonadati</taxon>
        <taxon>Pseudomonadota</taxon>
        <taxon>Gammaproteobacteria</taxon>
        <taxon>Alteromonadales</taxon>
        <taxon>Shewanellaceae</taxon>
        <taxon>Shewanella</taxon>
    </lineage>
</organism>
<feature type="domain" description="GGDEF" evidence="5">
    <location>
        <begin position="580"/>
        <end position="717"/>
    </location>
</feature>
<protein>
    <recommendedName>
        <fullName evidence="2">diguanylate cyclase</fullName>
        <ecNumber evidence="2">2.7.7.65</ecNumber>
    </recommendedName>
</protein>
<dbReference type="InterPro" id="IPR000160">
    <property type="entry name" value="GGDEF_dom"/>
</dbReference>
<feature type="transmembrane region" description="Helical" evidence="4">
    <location>
        <begin position="97"/>
        <end position="116"/>
    </location>
</feature>
<dbReference type="Gene3D" id="3.30.450.20">
    <property type="entry name" value="PAS domain"/>
    <property type="match status" value="1"/>
</dbReference>
<dbReference type="GO" id="GO:0005886">
    <property type="term" value="C:plasma membrane"/>
    <property type="evidence" value="ECO:0007669"/>
    <property type="project" value="TreeGrafter"/>
</dbReference>
<feature type="transmembrane region" description="Helical" evidence="4">
    <location>
        <begin position="136"/>
        <end position="154"/>
    </location>
</feature>
<dbReference type="PROSITE" id="PS50887">
    <property type="entry name" value="GGDEF"/>
    <property type="match status" value="1"/>
</dbReference>
<dbReference type="InterPro" id="IPR029787">
    <property type="entry name" value="Nucleotide_cyclase"/>
</dbReference>
<keyword evidence="7" id="KW-1185">Reference proteome</keyword>